<feature type="transmembrane region" description="Helical" evidence="7">
    <location>
        <begin position="199"/>
        <end position="220"/>
    </location>
</feature>
<gene>
    <name evidence="8" type="ORF">B0J11DRAFT_508983</name>
</gene>
<name>A0A9P9DGS3_9PLEO</name>
<feature type="transmembrane region" description="Helical" evidence="7">
    <location>
        <begin position="442"/>
        <end position="467"/>
    </location>
</feature>
<dbReference type="PROSITE" id="PS00218">
    <property type="entry name" value="AMINO_ACID_PERMEASE_1"/>
    <property type="match status" value="1"/>
</dbReference>
<evidence type="ECO:0000256" key="4">
    <source>
        <dbReference type="ARBA" id="ARBA00022989"/>
    </source>
</evidence>
<keyword evidence="4 7" id="KW-1133">Transmembrane helix</keyword>
<dbReference type="PANTHER" id="PTHR45649">
    <property type="entry name" value="AMINO-ACID PERMEASE BAT1"/>
    <property type="match status" value="1"/>
</dbReference>
<evidence type="ECO:0000256" key="1">
    <source>
        <dbReference type="ARBA" id="ARBA00004141"/>
    </source>
</evidence>
<feature type="transmembrane region" description="Helical" evidence="7">
    <location>
        <begin position="487"/>
        <end position="504"/>
    </location>
</feature>
<evidence type="ECO:0000256" key="6">
    <source>
        <dbReference type="SAM" id="MobiDB-lite"/>
    </source>
</evidence>
<comment type="subcellular location">
    <subcellularLocation>
        <location evidence="1">Membrane</location>
        <topology evidence="1">Multi-pass membrane protein</topology>
    </subcellularLocation>
</comment>
<organism evidence="8 9">
    <name type="scientific">Dendryphion nanum</name>
    <dbReference type="NCBI Taxonomy" id="256645"/>
    <lineage>
        <taxon>Eukaryota</taxon>
        <taxon>Fungi</taxon>
        <taxon>Dikarya</taxon>
        <taxon>Ascomycota</taxon>
        <taxon>Pezizomycotina</taxon>
        <taxon>Dothideomycetes</taxon>
        <taxon>Pleosporomycetidae</taxon>
        <taxon>Pleosporales</taxon>
        <taxon>Torulaceae</taxon>
        <taxon>Dendryphion</taxon>
    </lineage>
</organism>
<keyword evidence="3 7" id="KW-0812">Transmembrane</keyword>
<dbReference type="OrthoDB" id="10054429at2759"/>
<dbReference type="AlphaFoldDB" id="A0A9P9DGS3"/>
<dbReference type="Proteomes" id="UP000700596">
    <property type="component" value="Unassembled WGS sequence"/>
</dbReference>
<feature type="transmembrane region" description="Helical" evidence="7">
    <location>
        <begin position="314"/>
        <end position="339"/>
    </location>
</feature>
<dbReference type="GO" id="GO:0022857">
    <property type="term" value="F:transmembrane transporter activity"/>
    <property type="evidence" value="ECO:0007669"/>
    <property type="project" value="InterPro"/>
</dbReference>
<evidence type="ECO:0000313" key="9">
    <source>
        <dbReference type="Proteomes" id="UP000700596"/>
    </source>
</evidence>
<feature type="transmembrane region" description="Helical" evidence="7">
    <location>
        <begin position="274"/>
        <end position="293"/>
    </location>
</feature>
<dbReference type="GO" id="GO:0006865">
    <property type="term" value="P:amino acid transport"/>
    <property type="evidence" value="ECO:0007669"/>
    <property type="project" value="InterPro"/>
</dbReference>
<keyword evidence="2" id="KW-0813">Transport</keyword>
<feature type="transmembrane region" description="Helical" evidence="7">
    <location>
        <begin position="418"/>
        <end position="436"/>
    </location>
</feature>
<evidence type="ECO:0000313" key="8">
    <source>
        <dbReference type="EMBL" id="KAH7118883.1"/>
    </source>
</evidence>
<proteinExistence type="predicted"/>
<feature type="transmembrane region" description="Helical" evidence="7">
    <location>
        <begin position="232"/>
        <end position="254"/>
    </location>
</feature>
<feature type="transmembrane region" description="Helical" evidence="7">
    <location>
        <begin position="368"/>
        <end position="387"/>
    </location>
</feature>
<comment type="caution">
    <text evidence="8">The sequence shown here is derived from an EMBL/GenBank/DDBJ whole genome shotgun (WGS) entry which is preliminary data.</text>
</comment>
<reference evidence="8" key="1">
    <citation type="journal article" date="2021" name="Nat. Commun.">
        <title>Genetic determinants of endophytism in the Arabidopsis root mycobiome.</title>
        <authorList>
            <person name="Mesny F."/>
            <person name="Miyauchi S."/>
            <person name="Thiergart T."/>
            <person name="Pickel B."/>
            <person name="Atanasova L."/>
            <person name="Karlsson M."/>
            <person name="Huettel B."/>
            <person name="Barry K.W."/>
            <person name="Haridas S."/>
            <person name="Chen C."/>
            <person name="Bauer D."/>
            <person name="Andreopoulos W."/>
            <person name="Pangilinan J."/>
            <person name="LaButti K."/>
            <person name="Riley R."/>
            <person name="Lipzen A."/>
            <person name="Clum A."/>
            <person name="Drula E."/>
            <person name="Henrissat B."/>
            <person name="Kohler A."/>
            <person name="Grigoriev I.V."/>
            <person name="Martin F.M."/>
            <person name="Hacquard S."/>
        </authorList>
    </citation>
    <scope>NUCLEOTIDE SEQUENCE</scope>
    <source>
        <strain evidence="8">MPI-CAGE-CH-0243</strain>
    </source>
</reference>
<dbReference type="InterPro" id="IPR004840">
    <property type="entry name" value="Amino_acid_permease_CS"/>
</dbReference>
<dbReference type="Pfam" id="PF13520">
    <property type="entry name" value="AA_permease_2"/>
    <property type="match status" value="1"/>
</dbReference>
<evidence type="ECO:0000256" key="2">
    <source>
        <dbReference type="ARBA" id="ARBA00022448"/>
    </source>
</evidence>
<dbReference type="GO" id="GO:0016020">
    <property type="term" value="C:membrane"/>
    <property type="evidence" value="ECO:0007669"/>
    <property type="project" value="UniProtKB-SubCell"/>
</dbReference>
<feature type="transmembrane region" description="Helical" evidence="7">
    <location>
        <begin position="155"/>
        <end position="179"/>
    </location>
</feature>
<sequence>MAFSSDTKKGPSSGEQPAFNNPLQPSATSNSKAAEATSGNSNNPQRQNIMASIENDDDRLLVRIGYTPVLQRHFSRWSTVSYAISILGVLGSVPATFGSPMNSGGPATAVWAWFIGSIMAYCIASSVAELVSAYPTAGGMYYVTKHVVPPEHVAAWAWIIGWCNFLGQAAGVASLAYTISQMILATAVMHSSLADGNPSFIPTASQTVLLAILVLCLFGTICSFPTNWLHRIIFWFAPINIIASICICIALLILTPNKQSATYVFTHVTDGSGWGSKGFSFLLGFLSVAWTMTDYDGTTHMSEETHDAAIRGPVAIRAAILVSGVVGWMLTVTFCFCMSDPDSIMASPTGLPVAQIFFNAGGKTGGTVMWFFVILVQFFTGCSAMLANARMAWAFSRDAAFPFSGFWSRVNPITNTPVNAVWLVVLFCSCLDLIGIGSTQTIVAIFNITAPALDISYIAVIIAHRWYEGQVKFHPGPYTMGKWSKPVNAIAVTWVVFISVVLFFPTVKPVTATNMNYAICVAGFIGLFSMLWWYGGARKTYTGPRTNDTIDLLPPEDPEAILSDYDIP</sequence>
<dbReference type="InterPro" id="IPR002293">
    <property type="entry name" value="AA/rel_permease1"/>
</dbReference>
<evidence type="ECO:0000256" key="7">
    <source>
        <dbReference type="SAM" id="Phobius"/>
    </source>
</evidence>
<feature type="region of interest" description="Disordered" evidence="6">
    <location>
        <begin position="1"/>
        <end position="47"/>
    </location>
</feature>
<dbReference type="Gene3D" id="1.20.1740.10">
    <property type="entry name" value="Amino acid/polyamine transporter I"/>
    <property type="match status" value="1"/>
</dbReference>
<keyword evidence="9" id="KW-1185">Reference proteome</keyword>
<evidence type="ECO:0000256" key="3">
    <source>
        <dbReference type="ARBA" id="ARBA00022692"/>
    </source>
</evidence>
<feature type="compositionally biased region" description="Polar residues" evidence="6">
    <location>
        <begin position="13"/>
        <end position="47"/>
    </location>
</feature>
<feature type="transmembrane region" description="Helical" evidence="7">
    <location>
        <begin position="80"/>
        <end position="98"/>
    </location>
</feature>
<feature type="transmembrane region" description="Helical" evidence="7">
    <location>
        <begin position="110"/>
        <end position="134"/>
    </location>
</feature>
<keyword evidence="5 7" id="KW-0472">Membrane</keyword>
<accession>A0A9P9DGS3</accession>
<dbReference type="EMBL" id="JAGMWT010000012">
    <property type="protein sequence ID" value="KAH7118883.1"/>
    <property type="molecule type" value="Genomic_DNA"/>
</dbReference>
<protein>
    <submittedName>
        <fullName evidence="8">Amino acid permease 2</fullName>
    </submittedName>
</protein>
<dbReference type="PANTHER" id="PTHR45649:SF10">
    <property type="entry name" value="AMINO ACID TRANSPORTER (EUROFUNG)"/>
    <property type="match status" value="1"/>
</dbReference>
<feature type="transmembrane region" description="Helical" evidence="7">
    <location>
        <begin position="516"/>
        <end position="535"/>
    </location>
</feature>
<evidence type="ECO:0000256" key="5">
    <source>
        <dbReference type="ARBA" id="ARBA00023136"/>
    </source>
</evidence>
<dbReference type="PIRSF" id="PIRSF006060">
    <property type="entry name" value="AA_transporter"/>
    <property type="match status" value="1"/>
</dbReference>